<dbReference type="GO" id="GO:0005634">
    <property type="term" value="C:nucleus"/>
    <property type="evidence" value="ECO:0007669"/>
    <property type="project" value="TreeGrafter"/>
</dbReference>
<proteinExistence type="predicted"/>
<evidence type="ECO:0000256" key="1">
    <source>
        <dbReference type="SAM" id="MobiDB-lite"/>
    </source>
</evidence>
<dbReference type="GeneTree" id="ENSGT00940000161564"/>
<dbReference type="OMA" id="HIRERHT"/>
<feature type="signal peptide" evidence="2">
    <location>
        <begin position="1"/>
        <end position="26"/>
    </location>
</feature>
<name>A0A672UKP6_STRHB</name>
<accession>A0A672UKP6</accession>
<organism evidence="3 4">
    <name type="scientific">Strigops habroptila</name>
    <name type="common">Kakapo</name>
    <dbReference type="NCBI Taxonomy" id="2489341"/>
    <lineage>
        <taxon>Eukaryota</taxon>
        <taxon>Metazoa</taxon>
        <taxon>Chordata</taxon>
        <taxon>Craniata</taxon>
        <taxon>Vertebrata</taxon>
        <taxon>Euteleostomi</taxon>
        <taxon>Archelosauria</taxon>
        <taxon>Archosauria</taxon>
        <taxon>Dinosauria</taxon>
        <taxon>Saurischia</taxon>
        <taxon>Theropoda</taxon>
        <taxon>Coelurosauria</taxon>
        <taxon>Aves</taxon>
        <taxon>Neognathae</taxon>
        <taxon>Neoaves</taxon>
        <taxon>Telluraves</taxon>
        <taxon>Australaves</taxon>
        <taxon>Psittaciformes</taxon>
        <taxon>Psittacidae</taxon>
        <taxon>Strigops</taxon>
    </lineage>
</organism>
<dbReference type="PANTHER" id="PTHR13308:SF23">
    <property type="entry name" value="NEDD4-BINDING PROTEIN 2-LIKE 2"/>
    <property type="match status" value="1"/>
</dbReference>
<dbReference type="InParanoid" id="A0A672UKP6"/>
<feature type="compositionally biased region" description="Polar residues" evidence="1">
    <location>
        <begin position="494"/>
        <end position="503"/>
    </location>
</feature>
<dbReference type="PANTHER" id="PTHR13308">
    <property type="entry name" value="NEDD4-BINDING PROTEIN 2-LIKE 1"/>
    <property type="match status" value="1"/>
</dbReference>
<dbReference type="GO" id="GO:0000122">
    <property type="term" value="P:negative regulation of transcription by RNA polymerase II"/>
    <property type="evidence" value="ECO:0007669"/>
    <property type="project" value="TreeGrafter"/>
</dbReference>
<feature type="compositionally biased region" description="Basic residues" evidence="1">
    <location>
        <begin position="34"/>
        <end position="51"/>
    </location>
</feature>
<protein>
    <submittedName>
        <fullName evidence="3">Uncharacterized protein</fullName>
    </submittedName>
</protein>
<dbReference type="AlphaFoldDB" id="A0A672UKP6"/>
<feature type="region of interest" description="Disordered" evidence="1">
    <location>
        <begin position="479"/>
        <end position="503"/>
    </location>
</feature>
<dbReference type="GO" id="GO:0003714">
    <property type="term" value="F:transcription corepressor activity"/>
    <property type="evidence" value="ECO:0007669"/>
    <property type="project" value="TreeGrafter"/>
</dbReference>
<keyword evidence="4" id="KW-1185">Reference proteome</keyword>
<evidence type="ECO:0000256" key="2">
    <source>
        <dbReference type="SAM" id="SignalP"/>
    </source>
</evidence>
<feature type="chain" id="PRO_5025604321" evidence="2">
    <location>
        <begin position="27"/>
        <end position="640"/>
    </location>
</feature>
<sequence>MNTLLLTFILLSKFLLLLFLHRETILKKNHGHLFTKAKQRGKRKRNKKIKGNHTEITKKTLGGAAHHPIPDDQDTSGSEEDYLEEENSKSFSEGPDDSVTVCEEQPNGDDESLKEPAGVSRERFPITLSEVSTMTNSTLKNKLPVESDSSLLIGLKPFSTENLTKNAVDDEETNERHIENLCRSSFLKIKNKLGSHQKILQCHNSNIHVNVPDNNTRDTPALKAKENSSNAWAFFPINFQLPTEELQLCFDTQISLSPWSENKFVAEQRPPRMRKPKQTHLNNSKQLNCYWSNEGLVKENSQVTVTEEAGNVTSNGLSASAAGEVHFDSLVEARATFMQCSCEVNVPRNDAAPTASKRKRYRRIVKLAPKFNLPRQIAGSTDGGKGVSIKDDVPQKSVLEVGKKSFLCKNCREECEQDHALQEYSAPYSGTEATHSLPTPDSDTLLHHISCFHSGQSSSMPKYSCRVCVVSRMQEQARTLKQQQVVDKKEGESEQVSSEVTNSQPDILSSVKVVSEYSEDSSMLSSCRDNAQEAGDPEPAEASQLKDNQDGNTTCSFLGLPLSLGFAFQLVQLFGSPGLPLESLLPDDYVVPLDWKVSKMIYLLWKTSVEVRILGDFGKLSNIPGVKRNSSVHKQDYVLC</sequence>
<reference evidence="3 4" key="1">
    <citation type="submission" date="2019-11" db="EMBL/GenBank/DDBJ databases">
        <title>Strigops habroptila (kakapo) genome, bStrHab1, primary haplotype, v2.</title>
        <authorList>
            <person name="Jarvis E.D."/>
            <person name="Howard J."/>
            <person name="Rhie A."/>
            <person name="Phillippy A."/>
            <person name="Korlach J."/>
            <person name="Digby A."/>
            <person name="Iorns D."/>
            <person name="Eason D."/>
            <person name="Robertson B."/>
            <person name="Raemaekers T."/>
            <person name="Howe K."/>
            <person name="Lewin H."/>
            <person name="Damas J."/>
            <person name="Hastie A."/>
            <person name="Tracey A."/>
            <person name="Chow W."/>
            <person name="Fedrigo O."/>
        </authorList>
    </citation>
    <scope>NUCLEOTIDE SEQUENCE [LARGE SCALE GENOMIC DNA]</scope>
</reference>
<evidence type="ECO:0000313" key="4">
    <source>
        <dbReference type="Proteomes" id="UP000472266"/>
    </source>
</evidence>
<dbReference type="Proteomes" id="UP000472266">
    <property type="component" value="Chromosome 2"/>
</dbReference>
<feature type="region of interest" description="Disordered" evidence="1">
    <location>
        <begin position="525"/>
        <end position="548"/>
    </location>
</feature>
<dbReference type="Ensembl" id="ENSSHBT00005018938.1">
    <property type="protein sequence ID" value="ENSSHBP00005015812.1"/>
    <property type="gene ID" value="ENSSHBG00005013809.1"/>
</dbReference>
<keyword evidence="2" id="KW-0732">Signal</keyword>
<reference evidence="3" key="3">
    <citation type="submission" date="2025-09" db="UniProtKB">
        <authorList>
            <consortium name="Ensembl"/>
        </authorList>
    </citation>
    <scope>IDENTIFICATION</scope>
</reference>
<evidence type="ECO:0000313" key="3">
    <source>
        <dbReference type="Ensembl" id="ENSSHBP00005015812.1"/>
    </source>
</evidence>
<feature type="region of interest" description="Disordered" evidence="1">
    <location>
        <begin position="34"/>
        <end position="121"/>
    </location>
</feature>
<feature type="compositionally biased region" description="Acidic residues" evidence="1">
    <location>
        <begin position="71"/>
        <end position="85"/>
    </location>
</feature>
<dbReference type="InterPro" id="IPR026302">
    <property type="entry name" value="NEDD4-bd_p2"/>
</dbReference>
<reference evidence="3" key="2">
    <citation type="submission" date="2025-08" db="UniProtKB">
        <authorList>
            <consortium name="Ensembl"/>
        </authorList>
    </citation>
    <scope>IDENTIFICATION</scope>
</reference>